<evidence type="ECO:0000256" key="1">
    <source>
        <dbReference type="ARBA" id="ARBA00023122"/>
    </source>
</evidence>
<gene>
    <name evidence="5" type="ORF">SAMN05421508_101451</name>
</gene>
<dbReference type="SMART" id="SM00116">
    <property type="entry name" value="CBS"/>
    <property type="match status" value="2"/>
</dbReference>
<protein>
    <submittedName>
        <fullName evidence="5">CBS domain-containing protein</fullName>
    </submittedName>
</protein>
<dbReference type="Gene3D" id="3.10.580.10">
    <property type="entry name" value="CBS-domain"/>
    <property type="match status" value="1"/>
</dbReference>
<dbReference type="CDD" id="cd04587">
    <property type="entry name" value="CBS_pair_CAP-ED_NT_Pol-beta-like_DUF294_assoc"/>
    <property type="match status" value="1"/>
</dbReference>
<evidence type="ECO:0000313" key="6">
    <source>
        <dbReference type="Proteomes" id="UP000219621"/>
    </source>
</evidence>
<keyword evidence="6" id="KW-1185">Reference proteome</keyword>
<dbReference type="InterPro" id="IPR005105">
    <property type="entry name" value="GlnD_Uridyltrans_N"/>
</dbReference>
<dbReference type="PANTHER" id="PTHR43080">
    <property type="entry name" value="CBS DOMAIN-CONTAINING PROTEIN CBSX3, MITOCHONDRIAL"/>
    <property type="match status" value="1"/>
</dbReference>
<evidence type="ECO:0000256" key="2">
    <source>
        <dbReference type="PROSITE-ProRule" id="PRU00703"/>
    </source>
</evidence>
<dbReference type="Pfam" id="PF00027">
    <property type="entry name" value="cNMP_binding"/>
    <property type="match status" value="1"/>
</dbReference>
<dbReference type="InterPro" id="IPR018490">
    <property type="entry name" value="cNMP-bd_dom_sf"/>
</dbReference>
<dbReference type="PROSITE" id="PS51371">
    <property type="entry name" value="CBS"/>
    <property type="match status" value="2"/>
</dbReference>
<dbReference type="SUPFAM" id="SSF81301">
    <property type="entry name" value="Nucleotidyltransferase"/>
    <property type="match status" value="1"/>
</dbReference>
<dbReference type="InterPro" id="IPR051257">
    <property type="entry name" value="Diverse_CBS-Domain"/>
</dbReference>
<dbReference type="OrthoDB" id="9808528at2"/>
<feature type="domain" description="Cyclic nucleotide-binding" evidence="3">
    <location>
        <begin position="17"/>
        <end position="115"/>
    </location>
</feature>
<proteinExistence type="predicted"/>
<dbReference type="InterPro" id="IPR018821">
    <property type="entry name" value="DUF294_put_nucleoTrafse_sb-bd"/>
</dbReference>
<dbReference type="AlphaFoldDB" id="A0A286G3Q8"/>
<organism evidence="5 6">
    <name type="scientific">Caenispirillum bisanense</name>
    <dbReference type="NCBI Taxonomy" id="414052"/>
    <lineage>
        <taxon>Bacteria</taxon>
        <taxon>Pseudomonadati</taxon>
        <taxon>Pseudomonadota</taxon>
        <taxon>Alphaproteobacteria</taxon>
        <taxon>Rhodospirillales</taxon>
        <taxon>Novispirillaceae</taxon>
        <taxon>Caenispirillum</taxon>
    </lineage>
</organism>
<dbReference type="Pfam" id="PF00571">
    <property type="entry name" value="CBS"/>
    <property type="match status" value="2"/>
</dbReference>
<dbReference type="Pfam" id="PF03445">
    <property type="entry name" value="DUF294"/>
    <property type="match status" value="1"/>
</dbReference>
<dbReference type="InterPro" id="IPR014710">
    <property type="entry name" value="RmlC-like_jellyroll"/>
</dbReference>
<dbReference type="InterPro" id="IPR000644">
    <property type="entry name" value="CBS_dom"/>
</dbReference>
<dbReference type="SUPFAM" id="SSF54631">
    <property type="entry name" value="CBS-domain pair"/>
    <property type="match status" value="1"/>
</dbReference>
<name>A0A286G3Q8_9PROT</name>
<accession>A0A286G3Q8</accession>
<dbReference type="SMART" id="SM00100">
    <property type="entry name" value="cNMP"/>
    <property type="match status" value="1"/>
</dbReference>
<dbReference type="Pfam" id="PF10335">
    <property type="entry name" value="DUF294_C"/>
    <property type="match status" value="1"/>
</dbReference>
<evidence type="ECO:0000313" key="5">
    <source>
        <dbReference type="EMBL" id="SOD90133.1"/>
    </source>
</evidence>
<dbReference type="Proteomes" id="UP000219621">
    <property type="component" value="Unassembled WGS sequence"/>
</dbReference>
<feature type="domain" description="CBS" evidence="4">
    <location>
        <begin position="223"/>
        <end position="279"/>
    </location>
</feature>
<dbReference type="RefSeq" id="WP_097277337.1">
    <property type="nucleotide sequence ID" value="NZ_OCNJ01000001.1"/>
</dbReference>
<dbReference type="Gene3D" id="2.60.120.10">
    <property type="entry name" value="Jelly Rolls"/>
    <property type="match status" value="1"/>
</dbReference>
<dbReference type="InterPro" id="IPR000595">
    <property type="entry name" value="cNMP-bd_dom"/>
</dbReference>
<evidence type="ECO:0000259" key="3">
    <source>
        <dbReference type="PROSITE" id="PS50042"/>
    </source>
</evidence>
<dbReference type="GO" id="GO:0008773">
    <property type="term" value="F:[protein-PII] uridylyltransferase activity"/>
    <property type="evidence" value="ECO:0007669"/>
    <property type="project" value="InterPro"/>
</dbReference>
<dbReference type="InterPro" id="IPR046342">
    <property type="entry name" value="CBS_dom_sf"/>
</dbReference>
<dbReference type="PROSITE" id="PS50042">
    <property type="entry name" value="CNMP_BINDING_3"/>
    <property type="match status" value="1"/>
</dbReference>
<dbReference type="SUPFAM" id="SSF51206">
    <property type="entry name" value="cAMP-binding domain-like"/>
    <property type="match status" value="1"/>
</dbReference>
<sequence length="621" mass="67472">METEIADIRDFIAGHHPFDLLPDTEVTALARLVSVRYLRRDTVLMTPGERVDALSIVRSGALETRDPDGNLLARAGEGELAGLRALLRGGLAVNHIVAIEDALLYQVPAAEFHRLRDEHASFAYHFSPTGGDRLRGARVTAGTDADASGLTTRRVGELVKREPIVIDRAATIQQAAATMAAANVSCLLVLDGDQLCGIVTDRDLRNRVVAAARSPQEPVAAIMTADPLSVPATAWLFQAMLLMSRHAIHHLPITRADGKPAGVITVTDLLRNQARSTALVAGDIYQRHDPEGIGQALTIIPDIVHDLVASGASSYAIGHAISSLADAATIRILQLAEEAFGPPPVPYLWLAVGSQGRNEQTARSDQDNCMVLSDDYDPARHGEYFEKLATFVCQGLAVAGYILCPGDVMAMNPKWRQSLTGWKATFGRWIDEPQPKALMYSSVFFDMRPIAGEMGLFDDLHAHVLKKAQGSRLFLGHMTGNALTHRPPLGFFRNLVLISGGDHDHALDLKHTGIVPIVDLARIYALDAGLPQVNTKDRLEAACETAKVSREGSRDLMDALEFLGLVRLRHQARLIRDGQSADNYLRPEELSSFERSHLKDAFTVVKNMQSAAASTYRGGMG</sequence>
<keyword evidence="1 2" id="KW-0129">CBS domain</keyword>
<reference evidence="5 6" key="1">
    <citation type="submission" date="2017-09" db="EMBL/GenBank/DDBJ databases">
        <authorList>
            <person name="Ehlers B."/>
            <person name="Leendertz F.H."/>
        </authorList>
    </citation>
    <scope>NUCLEOTIDE SEQUENCE [LARGE SCALE GENOMIC DNA]</scope>
    <source>
        <strain evidence="5 6">USBA 140</strain>
    </source>
</reference>
<feature type="domain" description="CBS" evidence="4">
    <location>
        <begin position="159"/>
        <end position="219"/>
    </location>
</feature>
<dbReference type="CDD" id="cd05401">
    <property type="entry name" value="NT_GlnE_GlnD_like"/>
    <property type="match status" value="1"/>
</dbReference>
<dbReference type="CDD" id="cd00038">
    <property type="entry name" value="CAP_ED"/>
    <property type="match status" value="1"/>
</dbReference>
<dbReference type="EMBL" id="OCNJ01000001">
    <property type="protein sequence ID" value="SOD90133.1"/>
    <property type="molecule type" value="Genomic_DNA"/>
</dbReference>
<dbReference type="InterPro" id="IPR043519">
    <property type="entry name" value="NT_sf"/>
</dbReference>
<dbReference type="PANTHER" id="PTHR43080:SF2">
    <property type="entry name" value="CBS DOMAIN-CONTAINING PROTEIN"/>
    <property type="match status" value="1"/>
</dbReference>
<evidence type="ECO:0000259" key="4">
    <source>
        <dbReference type="PROSITE" id="PS51371"/>
    </source>
</evidence>